<name>A0A4Y5Z6R3_9GAMM</name>
<keyword evidence="2" id="KW-1185">Reference proteome</keyword>
<evidence type="ECO:0000313" key="1">
    <source>
        <dbReference type="EMBL" id="QDE41001.1"/>
    </source>
</evidence>
<dbReference type="PANTHER" id="PTHR38785">
    <property type="entry name" value="HOMOLOG OF VIRK"/>
    <property type="match status" value="1"/>
</dbReference>
<dbReference type="Proteomes" id="UP000316093">
    <property type="component" value="Chromosome"/>
</dbReference>
<reference evidence="1 2" key="1">
    <citation type="submission" date="2019-06" db="EMBL/GenBank/DDBJ databases">
        <title>A complete genome sequence for Luteibacter pinisoli MAH-14.</title>
        <authorList>
            <person name="Baltrus D.A."/>
        </authorList>
    </citation>
    <scope>NUCLEOTIDE SEQUENCE [LARGE SCALE GENOMIC DNA]</scope>
    <source>
        <strain evidence="1 2">MAH-14</strain>
    </source>
</reference>
<dbReference type="GO" id="GO:0006974">
    <property type="term" value="P:DNA damage response"/>
    <property type="evidence" value="ECO:0007669"/>
    <property type="project" value="TreeGrafter"/>
</dbReference>
<protein>
    <submittedName>
        <fullName evidence="1">DUF535 domain-containing protein</fullName>
    </submittedName>
</protein>
<proteinExistence type="predicted"/>
<dbReference type="InterPro" id="IPR007488">
    <property type="entry name" value="DUF535"/>
</dbReference>
<sequence>MQSLLRFARSLHGRAGWHSTRSHALGAVLTYCGRSLKRWRAHDEWLAFLESPAMAGLTEVDRVLLERYQHRYISKAWTTEQRLAAVRDHYEFALARFPRELFHMLYRERQVLAGKLTLRDGSKLSLLVKAPIRRGREGELSLSLTNEEGLQLSYAQLSIINGGRTIVIGCLQGAANNAGREAVRELTKQCHGLRPKNLLLSMVRALADAFDIDEVLGVGNGRHVFAGIADKVKADYDAFWIEAGGTPAEHGFYRLPPREPVRLETSVESKRRSEFRRREALRHEACELILVPFGFHRPALAVAA</sequence>
<dbReference type="PANTHER" id="PTHR38785:SF1">
    <property type="entry name" value="HOMOLOG OF VIRK"/>
    <property type="match status" value="1"/>
</dbReference>
<accession>A0A4Y5Z6R3</accession>
<dbReference type="KEGG" id="lpy:FIV34_18200"/>
<gene>
    <name evidence="1" type="ORF">FIV34_18200</name>
</gene>
<dbReference type="OrthoDB" id="6835762at2"/>
<dbReference type="Pfam" id="PF04393">
    <property type="entry name" value="DUF535"/>
    <property type="match status" value="1"/>
</dbReference>
<dbReference type="RefSeq" id="WP_139984925.1">
    <property type="nucleotide sequence ID" value="NZ_CP041046.1"/>
</dbReference>
<dbReference type="EMBL" id="CP041046">
    <property type="protein sequence ID" value="QDE41001.1"/>
    <property type="molecule type" value="Genomic_DNA"/>
</dbReference>
<organism evidence="1 2">
    <name type="scientific">Luteibacter pinisoli</name>
    <dbReference type="NCBI Taxonomy" id="2589080"/>
    <lineage>
        <taxon>Bacteria</taxon>
        <taxon>Pseudomonadati</taxon>
        <taxon>Pseudomonadota</taxon>
        <taxon>Gammaproteobacteria</taxon>
        <taxon>Lysobacterales</taxon>
        <taxon>Rhodanobacteraceae</taxon>
        <taxon>Luteibacter</taxon>
    </lineage>
</organism>
<dbReference type="AlphaFoldDB" id="A0A4Y5Z6R3"/>
<evidence type="ECO:0000313" key="2">
    <source>
        <dbReference type="Proteomes" id="UP000316093"/>
    </source>
</evidence>